<feature type="compositionally biased region" description="Polar residues" evidence="1">
    <location>
        <begin position="1"/>
        <end position="10"/>
    </location>
</feature>
<name>A0ABR3ZL78_9PEZI</name>
<evidence type="ECO:0000313" key="3">
    <source>
        <dbReference type="Proteomes" id="UP001583186"/>
    </source>
</evidence>
<keyword evidence="3" id="KW-1185">Reference proteome</keyword>
<feature type="compositionally biased region" description="Acidic residues" evidence="1">
    <location>
        <begin position="298"/>
        <end position="310"/>
    </location>
</feature>
<feature type="compositionally biased region" description="Acidic residues" evidence="1">
    <location>
        <begin position="408"/>
        <end position="419"/>
    </location>
</feature>
<accession>A0ABR3ZL78</accession>
<sequence length="615" mass="69726">MDGIFSQISLAQVMPPPRDFTSPTSYGTGLDIWGQPVPPPPPQQLGRDDELDLLESDMPTEPRPLEPTVIQLDVPAQQQQQQTPVDEELEEVHVPPEENTPPDFWRNTIDPSPVPLHNQHVFEAQLRFPGDGIFWPRDRSQPHWTDLDYDFPSAALAQEDEDVEAVETDETDEQRVERFARETEEGAAHMARENEELAELIAREIDERVEARRLARVREETLQWFRAHGRTVQAPALNVEQILAIDRDRGRHSIVEKRVLKFFEILELFQTMKRDKVGETSVRKEDWVEDEADWVVDDVGWEEGEDDEEDRSSSSSAMDVDDVEMAFSGDEADDHFDVSHHGSTLETEMVVDVDVYVNNSNFDSIFGSSFHSIVNSMIGSSSSSDSSEEAESTATSPSLPSTLPTLPDDNDNYDDDDDNNNNNNTKTVLTLQYFLDSITPDEAVVFRYFMDHPEVTTPVKMEAHAKRHKDSKNDDGNGNGNGHLCSNGPGEWWPCYVEELLVLYAKYEQAATNEYVAGLDPEDSQNLDDAFLLSTSGGDGDGDDDDDAEEHRTYALPEQWQTAPDEGERSWLQYLKPYFQQGFVPPLGYQEHMAFRRASFEAAVDSWRPPLRMVP</sequence>
<gene>
    <name evidence="2" type="ORF">Sste5346_002034</name>
</gene>
<proteinExistence type="predicted"/>
<feature type="compositionally biased region" description="Low complexity" evidence="1">
    <location>
        <begin position="392"/>
        <end position="407"/>
    </location>
</feature>
<organism evidence="2 3">
    <name type="scientific">Sporothrix stenoceras</name>
    <dbReference type="NCBI Taxonomy" id="5173"/>
    <lineage>
        <taxon>Eukaryota</taxon>
        <taxon>Fungi</taxon>
        <taxon>Dikarya</taxon>
        <taxon>Ascomycota</taxon>
        <taxon>Pezizomycotina</taxon>
        <taxon>Sordariomycetes</taxon>
        <taxon>Sordariomycetidae</taxon>
        <taxon>Ophiostomatales</taxon>
        <taxon>Ophiostomataceae</taxon>
        <taxon>Sporothrix</taxon>
    </lineage>
</organism>
<protein>
    <submittedName>
        <fullName evidence="2">Uncharacterized protein</fullName>
    </submittedName>
</protein>
<dbReference type="EMBL" id="JAWCUI010000008">
    <property type="protein sequence ID" value="KAL1900972.1"/>
    <property type="molecule type" value="Genomic_DNA"/>
</dbReference>
<feature type="region of interest" description="Disordered" evidence="1">
    <location>
        <begin position="529"/>
        <end position="549"/>
    </location>
</feature>
<feature type="region of interest" description="Disordered" evidence="1">
    <location>
        <begin position="1"/>
        <end position="104"/>
    </location>
</feature>
<feature type="region of interest" description="Disordered" evidence="1">
    <location>
        <begin position="461"/>
        <end position="482"/>
    </location>
</feature>
<feature type="region of interest" description="Disordered" evidence="1">
    <location>
        <begin position="378"/>
        <end position="424"/>
    </location>
</feature>
<feature type="region of interest" description="Disordered" evidence="1">
    <location>
        <begin position="298"/>
        <end position="320"/>
    </location>
</feature>
<dbReference type="Proteomes" id="UP001583186">
    <property type="component" value="Unassembled WGS sequence"/>
</dbReference>
<reference evidence="2 3" key="1">
    <citation type="journal article" date="2024" name="IMA Fungus">
        <title>IMA Genome - F19 : A genome assembly and annotation guide to empower mycologists, including annotated draft genome sequences of Ceratocystis pirilliformis, Diaporthe australafricana, Fusarium ophioides, Paecilomyces lecythidis, and Sporothrix stenoceras.</title>
        <authorList>
            <person name="Aylward J."/>
            <person name="Wilson A.M."/>
            <person name="Visagie C.M."/>
            <person name="Spraker J."/>
            <person name="Barnes I."/>
            <person name="Buitendag C."/>
            <person name="Ceriani C."/>
            <person name="Del Mar Angel L."/>
            <person name="du Plessis D."/>
            <person name="Fuchs T."/>
            <person name="Gasser K."/>
            <person name="Kramer D."/>
            <person name="Li W."/>
            <person name="Munsamy K."/>
            <person name="Piso A."/>
            <person name="Price J.L."/>
            <person name="Sonnekus B."/>
            <person name="Thomas C."/>
            <person name="van der Nest A."/>
            <person name="van Dijk A."/>
            <person name="van Heerden A."/>
            <person name="van Vuuren N."/>
            <person name="Yilmaz N."/>
            <person name="Duong T.A."/>
            <person name="van der Merwe N.A."/>
            <person name="Wingfield M.J."/>
            <person name="Wingfield B.D."/>
        </authorList>
    </citation>
    <scope>NUCLEOTIDE SEQUENCE [LARGE SCALE GENOMIC DNA]</scope>
    <source>
        <strain evidence="2 3">CMW 5346</strain>
    </source>
</reference>
<evidence type="ECO:0000313" key="2">
    <source>
        <dbReference type="EMBL" id="KAL1900972.1"/>
    </source>
</evidence>
<evidence type="ECO:0000256" key="1">
    <source>
        <dbReference type="SAM" id="MobiDB-lite"/>
    </source>
</evidence>
<comment type="caution">
    <text evidence="2">The sequence shown here is derived from an EMBL/GenBank/DDBJ whole genome shotgun (WGS) entry which is preliminary data.</text>
</comment>